<feature type="transmembrane region" description="Helical" evidence="6">
    <location>
        <begin position="88"/>
        <end position="111"/>
    </location>
</feature>
<feature type="domain" description="GtrA/DPMS transmembrane" evidence="7">
    <location>
        <begin position="21"/>
        <end position="146"/>
    </location>
</feature>
<evidence type="ECO:0000313" key="8">
    <source>
        <dbReference type="EMBL" id="TQL63868.1"/>
    </source>
</evidence>
<dbReference type="Proteomes" id="UP000315389">
    <property type="component" value="Unassembled WGS sequence"/>
</dbReference>
<sequence>MHRRTSLLNHPWATRILEILRFSVVGGAAYIVDVGLFNLLRFGPGDLLADKPLTAKIISASVATVVAWIGNRYWTFARSRTDSSVRELVSYAIVNVAGMGIAVGCLWLSHYVLGFTSAVADNIAANVVGLLLGTLFRYFAYRTWVFTGAGRVLTDESSVNPAQVSSAREASEPAMTRP</sequence>
<keyword evidence="9" id="KW-1185">Reference proteome</keyword>
<dbReference type="EMBL" id="VFOS01000001">
    <property type="protein sequence ID" value="TQL63868.1"/>
    <property type="molecule type" value="Genomic_DNA"/>
</dbReference>
<dbReference type="PANTHER" id="PTHR38459">
    <property type="entry name" value="PROPHAGE BACTOPRENOL-LINKED GLUCOSE TRANSLOCASE HOMOLOG"/>
    <property type="match status" value="1"/>
</dbReference>
<keyword evidence="5 6" id="KW-0472">Membrane</keyword>
<evidence type="ECO:0000256" key="1">
    <source>
        <dbReference type="ARBA" id="ARBA00004141"/>
    </source>
</evidence>
<feature type="transmembrane region" description="Helical" evidence="6">
    <location>
        <begin position="123"/>
        <end position="141"/>
    </location>
</feature>
<dbReference type="PANTHER" id="PTHR38459:SF1">
    <property type="entry name" value="PROPHAGE BACTOPRENOL-LINKED GLUCOSE TRANSLOCASE HOMOLOG"/>
    <property type="match status" value="1"/>
</dbReference>
<keyword evidence="4 6" id="KW-1133">Transmembrane helix</keyword>
<evidence type="ECO:0000256" key="3">
    <source>
        <dbReference type="ARBA" id="ARBA00022692"/>
    </source>
</evidence>
<dbReference type="InterPro" id="IPR051401">
    <property type="entry name" value="GtrA_CellWall_Glycosyl"/>
</dbReference>
<accession>A0A542ZU27</accession>
<feature type="transmembrane region" description="Helical" evidence="6">
    <location>
        <begin position="20"/>
        <end position="37"/>
    </location>
</feature>
<keyword evidence="3 6" id="KW-0812">Transmembrane</keyword>
<dbReference type="OrthoDB" id="9807815at2"/>
<gene>
    <name evidence="8" type="ORF">FB461_0347</name>
</gene>
<name>A0A542ZU27_RARFA</name>
<evidence type="ECO:0000256" key="4">
    <source>
        <dbReference type="ARBA" id="ARBA00022989"/>
    </source>
</evidence>
<evidence type="ECO:0000259" key="7">
    <source>
        <dbReference type="Pfam" id="PF04138"/>
    </source>
</evidence>
<dbReference type="InterPro" id="IPR007267">
    <property type="entry name" value="GtrA_DPMS_TM"/>
</dbReference>
<evidence type="ECO:0000313" key="9">
    <source>
        <dbReference type="Proteomes" id="UP000315389"/>
    </source>
</evidence>
<proteinExistence type="inferred from homology"/>
<dbReference type="Pfam" id="PF04138">
    <property type="entry name" value="GtrA_DPMS_TM"/>
    <property type="match status" value="1"/>
</dbReference>
<comment type="caution">
    <text evidence="8">The sequence shown here is derived from an EMBL/GenBank/DDBJ whole genome shotgun (WGS) entry which is preliminary data.</text>
</comment>
<reference evidence="8 9" key="1">
    <citation type="submission" date="2019-06" db="EMBL/GenBank/DDBJ databases">
        <title>Sequencing the genomes of 1000 actinobacteria strains.</title>
        <authorList>
            <person name="Klenk H.-P."/>
        </authorList>
    </citation>
    <scope>NUCLEOTIDE SEQUENCE [LARGE SCALE GENOMIC DNA]</scope>
    <source>
        <strain evidence="8 9">DSM 4813</strain>
    </source>
</reference>
<comment type="similarity">
    <text evidence="2">Belongs to the GtrA family.</text>
</comment>
<organism evidence="8 9">
    <name type="scientific">Rarobacter faecitabidus</name>
    <dbReference type="NCBI Taxonomy" id="13243"/>
    <lineage>
        <taxon>Bacteria</taxon>
        <taxon>Bacillati</taxon>
        <taxon>Actinomycetota</taxon>
        <taxon>Actinomycetes</taxon>
        <taxon>Micrococcales</taxon>
        <taxon>Rarobacteraceae</taxon>
        <taxon>Rarobacter</taxon>
    </lineage>
</organism>
<dbReference type="RefSeq" id="WP_142118364.1">
    <property type="nucleotide sequence ID" value="NZ_BAAASV010000002.1"/>
</dbReference>
<evidence type="ECO:0000256" key="5">
    <source>
        <dbReference type="ARBA" id="ARBA00023136"/>
    </source>
</evidence>
<dbReference type="GO" id="GO:0005886">
    <property type="term" value="C:plasma membrane"/>
    <property type="evidence" value="ECO:0007669"/>
    <property type="project" value="TreeGrafter"/>
</dbReference>
<dbReference type="GO" id="GO:0000271">
    <property type="term" value="P:polysaccharide biosynthetic process"/>
    <property type="evidence" value="ECO:0007669"/>
    <property type="project" value="InterPro"/>
</dbReference>
<evidence type="ECO:0000256" key="2">
    <source>
        <dbReference type="ARBA" id="ARBA00009399"/>
    </source>
</evidence>
<feature type="transmembrane region" description="Helical" evidence="6">
    <location>
        <begin position="57"/>
        <end position="76"/>
    </location>
</feature>
<comment type="subcellular location">
    <subcellularLocation>
        <location evidence="1">Membrane</location>
        <topology evidence="1">Multi-pass membrane protein</topology>
    </subcellularLocation>
</comment>
<evidence type="ECO:0000256" key="6">
    <source>
        <dbReference type="SAM" id="Phobius"/>
    </source>
</evidence>
<protein>
    <submittedName>
        <fullName evidence="8">Putative flippase GtrA</fullName>
    </submittedName>
</protein>
<dbReference type="AlphaFoldDB" id="A0A542ZU27"/>